<dbReference type="EMBL" id="JAAMPC010000015">
    <property type="protein sequence ID" value="KAG2259097.1"/>
    <property type="molecule type" value="Genomic_DNA"/>
</dbReference>
<reference evidence="1 2" key="1">
    <citation type="submission" date="2020-02" db="EMBL/GenBank/DDBJ databases">
        <authorList>
            <person name="Ma Q."/>
            <person name="Huang Y."/>
            <person name="Song X."/>
            <person name="Pei D."/>
        </authorList>
    </citation>
    <scope>NUCLEOTIDE SEQUENCE [LARGE SCALE GENOMIC DNA]</scope>
    <source>
        <strain evidence="1">Sxm20200214</strain>
        <tissue evidence="1">Leaf</tissue>
    </source>
</reference>
<name>A0A8X7TYF8_BRACI</name>
<sequence length="87" mass="9826">MKVYSSEDDTWRYVSGEKLPRKTMRRPFAVAGVEDRVFVVGEGLNVAEGRVDEGQNGEFSVEWRMIASSSHQARTQFSPASCHVLYV</sequence>
<protein>
    <submittedName>
        <fullName evidence="1">Uncharacterized protein</fullName>
    </submittedName>
</protein>
<organism evidence="1 2">
    <name type="scientific">Brassica carinata</name>
    <name type="common">Ethiopian mustard</name>
    <name type="synonym">Abyssinian cabbage</name>
    <dbReference type="NCBI Taxonomy" id="52824"/>
    <lineage>
        <taxon>Eukaryota</taxon>
        <taxon>Viridiplantae</taxon>
        <taxon>Streptophyta</taxon>
        <taxon>Embryophyta</taxon>
        <taxon>Tracheophyta</taxon>
        <taxon>Spermatophyta</taxon>
        <taxon>Magnoliopsida</taxon>
        <taxon>eudicotyledons</taxon>
        <taxon>Gunneridae</taxon>
        <taxon>Pentapetalae</taxon>
        <taxon>rosids</taxon>
        <taxon>malvids</taxon>
        <taxon>Brassicales</taxon>
        <taxon>Brassicaceae</taxon>
        <taxon>Brassiceae</taxon>
        <taxon>Brassica</taxon>
    </lineage>
</organism>
<dbReference type="OrthoDB" id="45365at2759"/>
<keyword evidence="2" id="KW-1185">Reference proteome</keyword>
<accession>A0A8X7TYF8</accession>
<dbReference type="AlphaFoldDB" id="A0A8X7TYF8"/>
<proteinExistence type="predicted"/>
<evidence type="ECO:0000313" key="2">
    <source>
        <dbReference type="Proteomes" id="UP000886595"/>
    </source>
</evidence>
<dbReference type="Proteomes" id="UP000886595">
    <property type="component" value="Unassembled WGS sequence"/>
</dbReference>
<comment type="caution">
    <text evidence="1">The sequence shown here is derived from an EMBL/GenBank/DDBJ whole genome shotgun (WGS) entry which is preliminary data.</text>
</comment>
<gene>
    <name evidence="1" type="ORF">Bca52824_078391</name>
</gene>
<evidence type="ECO:0000313" key="1">
    <source>
        <dbReference type="EMBL" id="KAG2259097.1"/>
    </source>
</evidence>